<proteinExistence type="predicted"/>
<evidence type="ECO:0000256" key="1">
    <source>
        <dbReference type="SAM" id="MobiDB-lite"/>
    </source>
</evidence>
<dbReference type="PANTHER" id="PTHR34285">
    <property type="entry name" value="OS08G0510800 PROTEIN"/>
    <property type="match status" value="1"/>
</dbReference>
<protein>
    <submittedName>
        <fullName evidence="2">Uncharacterized protein</fullName>
    </submittedName>
</protein>
<reference evidence="2 3" key="1">
    <citation type="journal article" date="2020" name="Nat. Commun.">
        <title>Genome of Tripterygium wilfordii and identification of cytochrome P450 involved in triptolide biosynthesis.</title>
        <authorList>
            <person name="Tu L."/>
            <person name="Su P."/>
            <person name="Zhang Z."/>
            <person name="Gao L."/>
            <person name="Wang J."/>
            <person name="Hu T."/>
            <person name="Zhou J."/>
            <person name="Zhang Y."/>
            <person name="Zhao Y."/>
            <person name="Liu Y."/>
            <person name="Song Y."/>
            <person name="Tong Y."/>
            <person name="Lu Y."/>
            <person name="Yang J."/>
            <person name="Xu C."/>
            <person name="Jia M."/>
            <person name="Peters R.J."/>
            <person name="Huang L."/>
            <person name="Gao W."/>
        </authorList>
    </citation>
    <scope>NUCLEOTIDE SEQUENCE [LARGE SCALE GENOMIC DNA]</scope>
    <source>
        <strain evidence="3">cv. XIE 37</strain>
        <tissue evidence="2">Leaf</tissue>
    </source>
</reference>
<dbReference type="InParanoid" id="A0A7J7C6D3"/>
<organism evidence="2 3">
    <name type="scientific">Tripterygium wilfordii</name>
    <name type="common">Thunder God vine</name>
    <dbReference type="NCBI Taxonomy" id="458696"/>
    <lineage>
        <taxon>Eukaryota</taxon>
        <taxon>Viridiplantae</taxon>
        <taxon>Streptophyta</taxon>
        <taxon>Embryophyta</taxon>
        <taxon>Tracheophyta</taxon>
        <taxon>Spermatophyta</taxon>
        <taxon>Magnoliopsida</taxon>
        <taxon>eudicotyledons</taxon>
        <taxon>Gunneridae</taxon>
        <taxon>Pentapetalae</taxon>
        <taxon>rosids</taxon>
        <taxon>fabids</taxon>
        <taxon>Celastrales</taxon>
        <taxon>Celastraceae</taxon>
        <taxon>Tripterygium</taxon>
    </lineage>
</organism>
<keyword evidence="3" id="KW-1185">Reference proteome</keyword>
<dbReference type="PANTHER" id="PTHR34285:SF6">
    <property type="entry name" value="TRANSMEMBRANE PROTEIN"/>
    <property type="match status" value="1"/>
</dbReference>
<sequence>MRGVAIKARTVLPVTKRVAANLRWGVNLPANLRGKVPYLTLDKIGIMRVEDVKVVKTRMNKSDVGDVEMLKGMYFWMKRYLEVLEKENMEMRQSLEGLRLGISSRKSHGESNGGRKTALPPPNDSLHHFEQWSGKKNGELRAQRELKKPVNQVIDLESELQKAIKAASS</sequence>
<evidence type="ECO:0000313" key="2">
    <source>
        <dbReference type="EMBL" id="KAF5729681.1"/>
    </source>
</evidence>
<evidence type="ECO:0000313" key="3">
    <source>
        <dbReference type="Proteomes" id="UP000593562"/>
    </source>
</evidence>
<dbReference type="EMBL" id="JAAARO010000020">
    <property type="protein sequence ID" value="KAF5729681.1"/>
    <property type="molecule type" value="Genomic_DNA"/>
</dbReference>
<accession>A0A7J7C6D3</accession>
<dbReference type="Proteomes" id="UP000593562">
    <property type="component" value="Unassembled WGS sequence"/>
</dbReference>
<name>A0A7J7C6D3_TRIWF</name>
<gene>
    <name evidence="2" type="ORF">HS088_TW20G00045</name>
</gene>
<feature type="region of interest" description="Disordered" evidence="1">
    <location>
        <begin position="104"/>
        <end position="144"/>
    </location>
</feature>
<dbReference type="OrthoDB" id="693868at2759"/>
<dbReference type="AlphaFoldDB" id="A0A7J7C6D3"/>
<comment type="caution">
    <text evidence="2">The sequence shown here is derived from an EMBL/GenBank/DDBJ whole genome shotgun (WGS) entry which is preliminary data.</text>
</comment>